<dbReference type="InterPro" id="IPR007592">
    <property type="entry name" value="GEBP"/>
</dbReference>
<dbReference type="Pfam" id="PF04504">
    <property type="entry name" value="GeBP-like_DBD"/>
    <property type="match status" value="1"/>
</dbReference>
<dbReference type="Proteomes" id="UP000796880">
    <property type="component" value="Unassembled WGS sequence"/>
</dbReference>
<reference evidence="4" key="1">
    <citation type="submission" date="2020-03" db="EMBL/GenBank/DDBJ databases">
        <title>A high-quality chromosome-level genome assembly of a woody plant with both climbing and erect habits, Rhamnella rubrinervis.</title>
        <authorList>
            <person name="Lu Z."/>
            <person name="Yang Y."/>
            <person name="Zhu X."/>
            <person name="Sun Y."/>
        </authorList>
    </citation>
    <scope>NUCLEOTIDE SEQUENCE</scope>
    <source>
        <strain evidence="4">BYM</strain>
        <tissue evidence="4">Leaf</tissue>
    </source>
</reference>
<feature type="compositionally biased region" description="Low complexity" evidence="2">
    <location>
        <begin position="1"/>
        <end position="20"/>
    </location>
</feature>
<dbReference type="InterPro" id="IPR053932">
    <property type="entry name" value="GeBP-like_DBD"/>
</dbReference>
<dbReference type="GO" id="GO:0005634">
    <property type="term" value="C:nucleus"/>
    <property type="evidence" value="ECO:0007669"/>
    <property type="project" value="TreeGrafter"/>
</dbReference>
<comment type="similarity">
    <text evidence="1">Belongs to the GeBP family.</text>
</comment>
<evidence type="ECO:0000256" key="1">
    <source>
        <dbReference type="ARBA" id="ARBA00010820"/>
    </source>
</evidence>
<proteinExistence type="inferred from homology"/>
<dbReference type="PANTHER" id="PTHR31662:SF39">
    <property type="match status" value="1"/>
</dbReference>
<evidence type="ECO:0000259" key="3">
    <source>
        <dbReference type="Pfam" id="PF04504"/>
    </source>
</evidence>
<gene>
    <name evidence="4" type="ORF">FNV43_RR05603</name>
</gene>
<feature type="domain" description="Glabrous enhancer-binding protein-like DBD" evidence="3">
    <location>
        <begin position="36"/>
        <end position="124"/>
    </location>
</feature>
<evidence type="ECO:0000313" key="4">
    <source>
        <dbReference type="EMBL" id="KAF3455155.1"/>
    </source>
</evidence>
<comment type="caution">
    <text evidence="4">The sequence shown here is derived from an EMBL/GenBank/DDBJ whole genome shotgun (WGS) entry which is preliminary data.</text>
</comment>
<protein>
    <recommendedName>
        <fullName evidence="3">Glabrous enhancer-binding protein-like DBD domain-containing protein</fullName>
    </recommendedName>
</protein>
<dbReference type="OrthoDB" id="661680at2759"/>
<dbReference type="GO" id="GO:0006355">
    <property type="term" value="P:regulation of DNA-templated transcription"/>
    <property type="evidence" value="ECO:0007669"/>
    <property type="project" value="InterPro"/>
</dbReference>
<dbReference type="PANTHER" id="PTHR31662">
    <property type="entry name" value="BNAANNG10740D PROTEIN-RELATED"/>
    <property type="match status" value="1"/>
</dbReference>
<evidence type="ECO:0000256" key="2">
    <source>
        <dbReference type="SAM" id="MobiDB-lite"/>
    </source>
</evidence>
<dbReference type="EMBL" id="VOIH02000002">
    <property type="protein sequence ID" value="KAF3455155.1"/>
    <property type="molecule type" value="Genomic_DNA"/>
</dbReference>
<feature type="compositionally biased region" description="Basic and acidic residues" evidence="2">
    <location>
        <begin position="135"/>
        <end position="144"/>
    </location>
</feature>
<evidence type="ECO:0000313" key="5">
    <source>
        <dbReference type="Proteomes" id="UP000796880"/>
    </source>
</evidence>
<dbReference type="AlphaFoldDB" id="A0A8K0HMG3"/>
<name>A0A8K0HMG3_9ROSA</name>
<feature type="region of interest" description="Disordered" evidence="2">
    <location>
        <begin position="127"/>
        <end position="153"/>
    </location>
</feature>
<sequence length="235" mass="26534">MKLRSSSSSKPNNPSPSTSRSPPPEQFSGGQKIRPQRLFTEEDETHLLKIFYKVTKSSPPSSSPINSPNLDRIERSLGLRFSHTQIIDKLRRLRLKYHKQARTKSLIKTHHDRQVYKIARKIWGKTTSSSSSARSESKGKEVKSSESGGGGEEVGLEEFPVLKKEVEVCCGGYLEGNVVWKKGLMGLEEKTLKGLNEKWMLLKLEEAKVMAWRAELVKELMELIVDAHFPSRTTG</sequence>
<organism evidence="4 5">
    <name type="scientific">Rhamnella rubrinervis</name>
    <dbReference type="NCBI Taxonomy" id="2594499"/>
    <lineage>
        <taxon>Eukaryota</taxon>
        <taxon>Viridiplantae</taxon>
        <taxon>Streptophyta</taxon>
        <taxon>Embryophyta</taxon>
        <taxon>Tracheophyta</taxon>
        <taxon>Spermatophyta</taxon>
        <taxon>Magnoliopsida</taxon>
        <taxon>eudicotyledons</taxon>
        <taxon>Gunneridae</taxon>
        <taxon>Pentapetalae</taxon>
        <taxon>rosids</taxon>
        <taxon>fabids</taxon>
        <taxon>Rosales</taxon>
        <taxon>Rhamnaceae</taxon>
        <taxon>rhamnoid group</taxon>
        <taxon>Rhamneae</taxon>
        <taxon>Rhamnella</taxon>
    </lineage>
</organism>
<keyword evidence="5" id="KW-1185">Reference proteome</keyword>
<feature type="region of interest" description="Disordered" evidence="2">
    <location>
        <begin position="1"/>
        <end position="37"/>
    </location>
</feature>
<accession>A0A8K0HMG3</accession>